<feature type="compositionally biased region" description="Basic and acidic residues" evidence="1">
    <location>
        <begin position="74"/>
        <end position="118"/>
    </location>
</feature>
<organism evidence="2">
    <name type="scientific">Neobacillus citreus</name>
    <dbReference type="NCBI Taxonomy" id="2833578"/>
    <lineage>
        <taxon>Bacteria</taxon>
        <taxon>Bacillati</taxon>
        <taxon>Bacillota</taxon>
        <taxon>Bacilli</taxon>
        <taxon>Bacillales</taxon>
        <taxon>Bacillaceae</taxon>
        <taxon>Neobacillus</taxon>
    </lineage>
</organism>
<feature type="region of interest" description="Disordered" evidence="1">
    <location>
        <begin position="64"/>
        <end position="130"/>
    </location>
</feature>
<dbReference type="AlphaFoldDB" id="A0A942YAE3"/>
<sequence length="273" mass="27785">MSTLGARCVLVTVAVVLVAVGVLAPLSGGARVVLIVGGASCALLDRALVRSSVVAAVQHTVPVVPAPGAVPSPDDERSVGPDDEQVVRPDDEQVVRPGDERAGGLDDERTVGPHDVARPPRGWPAASSHPPPVLVLGRAPDGAAVTAPASARVVVTGRGALATAVFRALVAQLPSASAVGITRTAADAELTRVDAERPLGDGLAVSVRLHDDGRRAASVVLVPGLGAFPHGWDVAVQVSRHGCVVRRRGRAEPGTMVAPTLPQLDEVDAPDLP</sequence>
<evidence type="ECO:0000313" key="2">
    <source>
        <dbReference type="EMBL" id="MBS4183174.1"/>
    </source>
</evidence>
<protein>
    <submittedName>
        <fullName evidence="2">Uncharacterized protein</fullName>
    </submittedName>
</protein>
<name>A0A942YAE3_9BACI</name>
<reference evidence="2" key="1">
    <citation type="submission" date="2021-05" db="EMBL/GenBank/DDBJ databases">
        <title>Novel Bacillus species.</title>
        <authorList>
            <person name="Liu G."/>
        </authorList>
    </citation>
    <scope>NUCLEOTIDE SEQUENCE</scope>
    <source>
        <strain evidence="2">FJAT-50051</strain>
    </source>
</reference>
<feature type="region of interest" description="Disordered" evidence="1">
    <location>
        <begin position="250"/>
        <end position="273"/>
    </location>
</feature>
<gene>
    <name evidence="2" type="ORF">KHB02_17415</name>
</gene>
<accession>A0A942YAE3</accession>
<dbReference type="EMBL" id="JAGYPE010000003">
    <property type="protein sequence ID" value="MBS4183174.1"/>
    <property type="molecule type" value="Genomic_DNA"/>
</dbReference>
<comment type="caution">
    <text evidence="2">The sequence shown here is derived from an EMBL/GenBank/DDBJ whole genome shotgun (WGS) entry which is preliminary data.</text>
</comment>
<proteinExistence type="predicted"/>
<evidence type="ECO:0000256" key="1">
    <source>
        <dbReference type="SAM" id="MobiDB-lite"/>
    </source>
</evidence>